<name>A0A7R9JRC5_TIMGE</name>
<feature type="transmembrane region" description="Helical" evidence="10">
    <location>
        <begin position="406"/>
        <end position="424"/>
    </location>
</feature>
<feature type="region of interest" description="Disordered" evidence="9">
    <location>
        <begin position="600"/>
        <end position="621"/>
    </location>
</feature>
<comment type="similarity">
    <text evidence="2">Belongs to the SLC13A/DASS transporter (TC 2.A.47) family. NADC subfamily.</text>
</comment>
<feature type="transmembrane region" description="Helical" evidence="10">
    <location>
        <begin position="525"/>
        <end position="547"/>
    </location>
</feature>
<feature type="transmembrane region" description="Helical" evidence="10">
    <location>
        <begin position="828"/>
        <end position="847"/>
    </location>
</feature>
<dbReference type="InterPro" id="IPR031312">
    <property type="entry name" value="Na/sul_symport_CS"/>
</dbReference>
<feature type="transmembrane region" description="Helical" evidence="10">
    <location>
        <begin position="637"/>
        <end position="655"/>
    </location>
</feature>
<sequence length="1032" mass="113295">MVAPLRKILVHWKSLIVVLVPLLLLPLLFFGSKEAKCGFVVIMMSVYWMTEAIPLPVTSLLPVVLFPLLGVLGTEEVCIQYLKETNMMFIGGLIVAIAVENCNLHKRIALSIILLTGTSPMRLMFGFMITTMVLSMWISNTATTAMMVPIVQAVLDELKAHNDFENGRRVSQLTTLNTADSDQASGIFDPETRRKSLCRTGDLETMTRPDSETICYYLGIAYASNLGGAGTLTGTGTNLTFKGLWDSLYPHADGVNFASWMLFNVPLMLVNVFASWLWLQFLFMGLFRGKKAKPNFNKDQALLVKDMVRERVKELGAMSFDEGCTLALFIAVVLLWFFREPEFIPGWADIIHGVEASRKTSTRSSPLETDSRKGSLGLSGGFAMAEASKVSGLSHFLGVKLQALEVLPSFAILVIISTATTFLTEVSSNTAVANIVLPVLSEMAVAMKIHPLYFMMPAVLCCSYAFMLPVATPPNAIVMASSNMKSKDMLANALVVLSPTAEDGEIKRLLSLGNAVEKLSLKLRVLTSCYVGPALLGVLFCWSTRATMMLATPKAGPVMVSQADYQWAYSIMDSSRVSTFLISILLIVYGSFRSLNMEQEAREREKEKERAQSLTGLPAPPTSATDNNVQTLDTMQALCLPLGASISLLVMFFFFDSMQMLFAICTAIIATVALAFLLLPMCQYVIRPCSDGNKISFGVCGRFTGAELLSFSLAVFIVCIWVLTGHWLLMDAMGMGLCVAFIAFVRLPSLKVSTLLLTGLLIYDVFWVFFSSYIFNTNVMVKVATRPAENPVGLMARKLHLGGVVKEAPKLSLPGKLVFPSIHNSGHFSMLGLGDIVMPGLLLCFVLRYDAYKKSQMLLLGETGLPPPKHLGKIRNKNIFFSYFHCSLIGYFLGLLTATVSSEVFMAAQPALLYLVPFTLLPLLTMAYLKLANALVVLSLTAEHGEIEVRISVGRTGVTASVGNKNDQQNCKNEAAFNDCNAEDYINMDDNMQTEPDTLDNDALVDNFKESLKGERGRRGKVKLFPKKRSVA</sequence>
<dbReference type="Pfam" id="PF00939">
    <property type="entry name" value="Na_sulph_symp"/>
    <property type="match status" value="2"/>
</dbReference>
<feature type="transmembrane region" description="Helical" evidence="10">
    <location>
        <begin position="661"/>
        <end position="682"/>
    </location>
</feature>
<keyword evidence="4" id="KW-0813">Transport</keyword>
<evidence type="ECO:0000256" key="2">
    <source>
        <dbReference type="ARBA" id="ARBA00006772"/>
    </source>
</evidence>
<evidence type="ECO:0000256" key="6">
    <source>
        <dbReference type="ARBA" id="ARBA00022801"/>
    </source>
</evidence>
<feature type="transmembrane region" description="Helical" evidence="10">
    <location>
        <begin position="703"/>
        <end position="723"/>
    </location>
</feature>
<dbReference type="InterPro" id="IPR001898">
    <property type="entry name" value="SLC13A/DASS"/>
</dbReference>
<evidence type="ECO:0000313" key="11">
    <source>
        <dbReference type="EMBL" id="CAD7587909.1"/>
    </source>
</evidence>
<feature type="compositionally biased region" description="Basic and acidic residues" evidence="9">
    <location>
        <begin position="600"/>
        <end position="611"/>
    </location>
</feature>
<evidence type="ECO:0008006" key="12">
    <source>
        <dbReference type="Google" id="ProtNLM"/>
    </source>
</evidence>
<dbReference type="PANTHER" id="PTHR10283">
    <property type="entry name" value="SOLUTE CARRIER FAMILY 13 MEMBER"/>
    <property type="match status" value="1"/>
</dbReference>
<feature type="transmembrane region" description="Helical" evidence="10">
    <location>
        <begin position="52"/>
        <end position="73"/>
    </location>
</feature>
<gene>
    <name evidence="11" type="ORF">TGEB3V08_LOCUS2055</name>
</gene>
<feature type="transmembrane region" description="Helical" evidence="10">
    <location>
        <begin position="315"/>
        <end position="338"/>
    </location>
</feature>
<evidence type="ECO:0000256" key="7">
    <source>
        <dbReference type="ARBA" id="ARBA00022989"/>
    </source>
</evidence>
<keyword evidence="8 10" id="KW-0472">Membrane</keyword>
<keyword evidence="6" id="KW-0378">Hydrolase</keyword>
<evidence type="ECO:0000256" key="5">
    <source>
        <dbReference type="ARBA" id="ARBA00022692"/>
    </source>
</evidence>
<dbReference type="PANTHER" id="PTHR10283:SF82">
    <property type="entry name" value="SOLUTE CARRIER FAMILY 13 MEMBER 2"/>
    <property type="match status" value="1"/>
</dbReference>
<feature type="transmembrane region" description="Helical" evidence="10">
    <location>
        <begin position="455"/>
        <end position="480"/>
    </location>
</feature>
<dbReference type="GO" id="GO:0042500">
    <property type="term" value="F:aspartic endopeptidase activity, intramembrane cleaving"/>
    <property type="evidence" value="ECO:0007669"/>
    <property type="project" value="InterPro"/>
</dbReference>
<evidence type="ECO:0000256" key="1">
    <source>
        <dbReference type="ARBA" id="ARBA00004127"/>
    </source>
</evidence>
<feature type="transmembrane region" description="Helical" evidence="10">
    <location>
        <begin position="911"/>
        <end position="929"/>
    </location>
</feature>
<dbReference type="Pfam" id="PF04258">
    <property type="entry name" value="Peptidase_A22B"/>
    <property type="match status" value="1"/>
</dbReference>
<evidence type="ECO:0000256" key="3">
    <source>
        <dbReference type="ARBA" id="ARBA00006859"/>
    </source>
</evidence>
<dbReference type="InterPro" id="IPR007369">
    <property type="entry name" value="Peptidase_A22B_SPP"/>
</dbReference>
<keyword evidence="5 10" id="KW-0812">Transmembrane</keyword>
<dbReference type="GO" id="GO:0015141">
    <property type="term" value="F:succinate transmembrane transporter activity"/>
    <property type="evidence" value="ECO:0007669"/>
    <property type="project" value="TreeGrafter"/>
</dbReference>
<reference evidence="11" key="1">
    <citation type="submission" date="2020-11" db="EMBL/GenBank/DDBJ databases">
        <authorList>
            <person name="Tran Van P."/>
        </authorList>
    </citation>
    <scope>NUCLEOTIDE SEQUENCE</scope>
</reference>
<feature type="transmembrane region" description="Helical" evidence="10">
    <location>
        <begin position="879"/>
        <end position="899"/>
    </location>
</feature>
<accession>A0A7R9JRC5</accession>
<dbReference type="GO" id="GO:0012505">
    <property type="term" value="C:endomembrane system"/>
    <property type="evidence" value="ECO:0007669"/>
    <property type="project" value="UniProtKB-SubCell"/>
</dbReference>
<feature type="transmembrane region" description="Helical" evidence="10">
    <location>
        <begin position="85"/>
        <end position="102"/>
    </location>
</feature>
<dbReference type="GO" id="GO:0015137">
    <property type="term" value="F:citrate transmembrane transporter activity"/>
    <property type="evidence" value="ECO:0007669"/>
    <property type="project" value="TreeGrafter"/>
</dbReference>
<proteinExistence type="inferred from homology"/>
<feature type="transmembrane region" description="Helical" evidence="10">
    <location>
        <begin position="12"/>
        <end position="31"/>
    </location>
</feature>
<keyword evidence="7 10" id="KW-1133">Transmembrane helix</keyword>
<dbReference type="GO" id="GO:0005886">
    <property type="term" value="C:plasma membrane"/>
    <property type="evidence" value="ECO:0007669"/>
    <property type="project" value="TreeGrafter"/>
</dbReference>
<evidence type="ECO:0000256" key="4">
    <source>
        <dbReference type="ARBA" id="ARBA00022448"/>
    </source>
</evidence>
<comment type="subcellular location">
    <subcellularLocation>
        <location evidence="1">Endomembrane system</location>
        <topology evidence="1">Multi-pass membrane protein</topology>
    </subcellularLocation>
</comment>
<evidence type="ECO:0000256" key="10">
    <source>
        <dbReference type="SAM" id="Phobius"/>
    </source>
</evidence>
<protein>
    <recommendedName>
        <fullName evidence="12">Solute carrier family 13 member 3</fullName>
    </recommendedName>
</protein>
<dbReference type="EMBL" id="OE839613">
    <property type="protein sequence ID" value="CAD7587909.1"/>
    <property type="molecule type" value="Genomic_DNA"/>
</dbReference>
<feature type="transmembrane region" description="Helical" evidence="10">
    <location>
        <begin position="729"/>
        <end position="747"/>
    </location>
</feature>
<feature type="transmembrane region" description="Helical" evidence="10">
    <location>
        <begin position="123"/>
        <end position="139"/>
    </location>
</feature>
<evidence type="ECO:0000256" key="8">
    <source>
        <dbReference type="ARBA" id="ARBA00023136"/>
    </source>
</evidence>
<dbReference type="AlphaFoldDB" id="A0A7R9JRC5"/>
<organism evidence="11">
    <name type="scientific">Timema genevievae</name>
    <name type="common">Walking stick</name>
    <dbReference type="NCBI Taxonomy" id="629358"/>
    <lineage>
        <taxon>Eukaryota</taxon>
        <taxon>Metazoa</taxon>
        <taxon>Ecdysozoa</taxon>
        <taxon>Arthropoda</taxon>
        <taxon>Hexapoda</taxon>
        <taxon>Insecta</taxon>
        <taxon>Pterygota</taxon>
        <taxon>Neoptera</taxon>
        <taxon>Polyneoptera</taxon>
        <taxon>Phasmatodea</taxon>
        <taxon>Timematodea</taxon>
        <taxon>Timematoidea</taxon>
        <taxon>Timematidae</taxon>
        <taxon>Timema</taxon>
    </lineage>
</organism>
<feature type="transmembrane region" description="Helical" evidence="10">
    <location>
        <begin position="754"/>
        <end position="775"/>
    </location>
</feature>
<dbReference type="InterPro" id="IPR006639">
    <property type="entry name" value="Preselin/SPP"/>
</dbReference>
<dbReference type="SMART" id="SM00730">
    <property type="entry name" value="PSN"/>
    <property type="match status" value="1"/>
</dbReference>
<evidence type="ECO:0000256" key="9">
    <source>
        <dbReference type="SAM" id="MobiDB-lite"/>
    </source>
</evidence>
<dbReference type="PROSITE" id="PS01271">
    <property type="entry name" value="NA_SULFATE"/>
    <property type="match status" value="1"/>
</dbReference>
<comment type="similarity">
    <text evidence="3">Belongs to the peptidase A22B family.</text>
</comment>
<feature type="transmembrane region" description="Helical" evidence="10">
    <location>
        <begin position="257"/>
        <end position="283"/>
    </location>
</feature>